<accession>A0A0H2RZF2</accession>
<protein>
    <submittedName>
        <fullName evidence="5">NAD-binding protein</fullName>
    </submittedName>
</protein>
<dbReference type="GO" id="GO:0016491">
    <property type="term" value="F:oxidoreductase activity"/>
    <property type="evidence" value="ECO:0007669"/>
    <property type="project" value="UniProtKB-KW"/>
</dbReference>
<gene>
    <name evidence="5" type="ORF">SCHPADRAFT_907121</name>
</gene>
<dbReference type="InterPro" id="IPR000683">
    <property type="entry name" value="Gfo/Idh/MocA-like_OxRdtase_N"/>
</dbReference>
<dbReference type="InParanoid" id="A0A0H2RZF2"/>
<evidence type="ECO:0000313" key="6">
    <source>
        <dbReference type="Proteomes" id="UP000053477"/>
    </source>
</evidence>
<dbReference type="InterPro" id="IPR004104">
    <property type="entry name" value="Gfo/Idh/MocA-like_OxRdtase_C"/>
</dbReference>
<comment type="similarity">
    <text evidence="1">Belongs to the Gfo/Idh/MocA family.</text>
</comment>
<dbReference type="InterPro" id="IPR051317">
    <property type="entry name" value="Gfo/Idh/MocA_oxidoreduct"/>
</dbReference>
<dbReference type="STRING" id="27342.A0A0H2RZF2"/>
<dbReference type="Gene3D" id="3.40.50.720">
    <property type="entry name" value="NAD(P)-binding Rossmann-like Domain"/>
    <property type="match status" value="1"/>
</dbReference>
<keyword evidence="6" id="KW-1185">Reference proteome</keyword>
<proteinExistence type="inferred from homology"/>
<dbReference type="OrthoDB" id="446809at2759"/>
<name>A0A0H2RZF2_9AGAM</name>
<dbReference type="GO" id="GO:0000166">
    <property type="term" value="F:nucleotide binding"/>
    <property type="evidence" value="ECO:0007669"/>
    <property type="project" value="InterPro"/>
</dbReference>
<dbReference type="Pfam" id="PF02894">
    <property type="entry name" value="GFO_IDH_MocA_C"/>
    <property type="match status" value="1"/>
</dbReference>
<dbReference type="PANTHER" id="PTHR43708">
    <property type="entry name" value="CONSERVED EXPRESSED OXIDOREDUCTASE (EUROFUNG)"/>
    <property type="match status" value="1"/>
</dbReference>
<dbReference type="PANTHER" id="PTHR43708:SF5">
    <property type="entry name" value="CONSERVED EXPRESSED OXIDOREDUCTASE (EUROFUNG)-RELATED"/>
    <property type="match status" value="1"/>
</dbReference>
<sequence length="375" mass="41613">MSPIKTCVLGVGLSGLVFHIPFLLALPELFELHSVLERNPKSPGGKVKERFGVDVKIHRSFEDVVEDEVIELVIVGTPNATHYEFVKGSLEAGKHVLVDKPVVPSAAEARELGELAKSKGLILFAYQNCRWNSDFLALRRLLSEPASSPVSIGEIVDFESHYDRYRDKLKGDWKEVDAPGSGQVYNLGSHLIDQAVVLFGRPNSVTGLATNVRGLGNLNVDDSFTIFLRYPSDASRKHPLTVILRSHPLSVRSSQLRFVVRGTKGTFVKYGMDVQESQLRTMSDPKIDIFTHAYGREPEEIWGTVETIESNGNIKSTSWPTLEKGAYTDLFRNLAGAIRKEETPILKWEEVIIQLEIIELALASSKSGRTLSLSS</sequence>
<dbReference type="SUPFAM" id="SSF51735">
    <property type="entry name" value="NAD(P)-binding Rossmann-fold domains"/>
    <property type="match status" value="1"/>
</dbReference>
<dbReference type="EMBL" id="KQ086034">
    <property type="protein sequence ID" value="KLO10156.1"/>
    <property type="molecule type" value="Genomic_DNA"/>
</dbReference>
<dbReference type="Gene3D" id="3.30.360.10">
    <property type="entry name" value="Dihydrodipicolinate Reductase, domain 2"/>
    <property type="match status" value="1"/>
</dbReference>
<dbReference type="AlphaFoldDB" id="A0A0H2RZF2"/>
<feature type="domain" description="Gfo/Idh/MocA-like oxidoreductase N-terminal" evidence="3">
    <location>
        <begin position="5"/>
        <end position="125"/>
    </location>
</feature>
<evidence type="ECO:0000259" key="3">
    <source>
        <dbReference type="Pfam" id="PF01408"/>
    </source>
</evidence>
<dbReference type="FunCoup" id="A0A0H2RZF2">
    <property type="interactions" value="24"/>
</dbReference>
<dbReference type="Pfam" id="PF01408">
    <property type="entry name" value="GFO_IDH_MocA"/>
    <property type="match status" value="1"/>
</dbReference>
<organism evidence="5 6">
    <name type="scientific">Schizopora paradoxa</name>
    <dbReference type="NCBI Taxonomy" id="27342"/>
    <lineage>
        <taxon>Eukaryota</taxon>
        <taxon>Fungi</taxon>
        <taxon>Dikarya</taxon>
        <taxon>Basidiomycota</taxon>
        <taxon>Agaricomycotina</taxon>
        <taxon>Agaricomycetes</taxon>
        <taxon>Hymenochaetales</taxon>
        <taxon>Schizoporaceae</taxon>
        <taxon>Schizopora</taxon>
    </lineage>
</organism>
<evidence type="ECO:0000313" key="5">
    <source>
        <dbReference type="EMBL" id="KLO10156.1"/>
    </source>
</evidence>
<feature type="domain" description="Gfo/Idh/MocA-like oxidoreductase C-terminal" evidence="4">
    <location>
        <begin position="151"/>
        <end position="372"/>
    </location>
</feature>
<dbReference type="InterPro" id="IPR036291">
    <property type="entry name" value="NAD(P)-bd_dom_sf"/>
</dbReference>
<keyword evidence="2" id="KW-0560">Oxidoreductase</keyword>
<evidence type="ECO:0000259" key="4">
    <source>
        <dbReference type="Pfam" id="PF02894"/>
    </source>
</evidence>
<evidence type="ECO:0000256" key="2">
    <source>
        <dbReference type="ARBA" id="ARBA00023002"/>
    </source>
</evidence>
<evidence type="ECO:0000256" key="1">
    <source>
        <dbReference type="ARBA" id="ARBA00010928"/>
    </source>
</evidence>
<dbReference type="Proteomes" id="UP000053477">
    <property type="component" value="Unassembled WGS sequence"/>
</dbReference>
<reference evidence="5 6" key="1">
    <citation type="submission" date="2015-04" db="EMBL/GenBank/DDBJ databases">
        <title>Complete genome sequence of Schizopora paradoxa KUC8140, a cosmopolitan wood degrader in East Asia.</title>
        <authorList>
            <consortium name="DOE Joint Genome Institute"/>
            <person name="Min B."/>
            <person name="Park H."/>
            <person name="Jang Y."/>
            <person name="Kim J.-J."/>
            <person name="Kim K.H."/>
            <person name="Pangilinan J."/>
            <person name="Lipzen A."/>
            <person name="Riley R."/>
            <person name="Grigoriev I.V."/>
            <person name="Spatafora J.W."/>
            <person name="Choi I.-G."/>
        </authorList>
    </citation>
    <scope>NUCLEOTIDE SEQUENCE [LARGE SCALE GENOMIC DNA]</scope>
    <source>
        <strain evidence="5 6">KUC8140</strain>
    </source>
</reference>